<evidence type="ECO:0000313" key="2">
    <source>
        <dbReference type="EMBL" id="KAF6327557.1"/>
    </source>
</evidence>
<accession>A0A7J7VQP6</accession>
<reference evidence="2 3" key="1">
    <citation type="journal article" date="2020" name="Nature">
        <title>Six reference-quality genomes reveal evolution of bat adaptations.</title>
        <authorList>
            <person name="Jebb D."/>
            <person name="Huang Z."/>
            <person name="Pippel M."/>
            <person name="Hughes G.M."/>
            <person name="Lavrichenko K."/>
            <person name="Devanna P."/>
            <person name="Winkler S."/>
            <person name="Jermiin L.S."/>
            <person name="Skirmuntt E.C."/>
            <person name="Katzourakis A."/>
            <person name="Burkitt-Gray L."/>
            <person name="Ray D.A."/>
            <person name="Sullivan K.A.M."/>
            <person name="Roscito J.G."/>
            <person name="Kirilenko B.M."/>
            <person name="Davalos L.M."/>
            <person name="Corthals A.P."/>
            <person name="Power M.L."/>
            <person name="Jones G."/>
            <person name="Ransome R.D."/>
            <person name="Dechmann D.K.N."/>
            <person name="Locatelli A.G."/>
            <person name="Puechmaille S.J."/>
            <person name="Fedrigo O."/>
            <person name="Jarvis E.D."/>
            <person name="Hiller M."/>
            <person name="Vernes S.C."/>
            <person name="Myers E.W."/>
            <person name="Teeling E.C."/>
        </authorList>
    </citation>
    <scope>NUCLEOTIDE SEQUENCE [LARGE SCALE GENOMIC DNA]</scope>
    <source>
        <strain evidence="2">MRhiFer1</strain>
        <tissue evidence="2">Lung</tissue>
    </source>
</reference>
<proteinExistence type="predicted"/>
<feature type="region of interest" description="Disordered" evidence="1">
    <location>
        <begin position="30"/>
        <end position="79"/>
    </location>
</feature>
<dbReference type="Proteomes" id="UP000585614">
    <property type="component" value="Unassembled WGS sequence"/>
</dbReference>
<gene>
    <name evidence="2" type="ORF">mRhiFer1_008273</name>
</gene>
<name>A0A7J7VQP6_RHIFE</name>
<dbReference type="AlphaFoldDB" id="A0A7J7VQP6"/>
<evidence type="ECO:0000256" key="1">
    <source>
        <dbReference type="SAM" id="MobiDB-lite"/>
    </source>
</evidence>
<protein>
    <submittedName>
        <fullName evidence="2">Uncharacterized protein</fullName>
    </submittedName>
</protein>
<organism evidence="2 3">
    <name type="scientific">Rhinolophus ferrumequinum</name>
    <name type="common">Greater horseshoe bat</name>
    <dbReference type="NCBI Taxonomy" id="59479"/>
    <lineage>
        <taxon>Eukaryota</taxon>
        <taxon>Metazoa</taxon>
        <taxon>Chordata</taxon>
        <taxon>Craniata</taxon>
        <taxon>Vertebrata</taxon>
        <taxon>Euteleostomi</taxon>
        <taxon>Mammalia</taxon>
        <taxon>Eutheria</taxon>
        <taxon>Laurasiatheria</taxon>
        <taxon>Chiroptera</taxon>
        <taxon>Yinpterochiroptera</taxon>
        <taxon>Rhinolophoidea</taxon>
        <taxon>Rhinolophidae</taxon>
        <taxon>Rhinolophinae</taxon>
        <taxon>Rhinolophus</taxon>
    </lineage>
</organism>
<sequence>MTGMFPNLVARPSRERFACKLSEHHSCKVMSSRTALPARPPRPRTAVPASPALPPPPPQSGSRRSELGEGISENWDCPQMNSPPPAAAAAAVAACGRLFKRAMPGPGERLASGCAARQSAVRALRPPLSAGDSYCTARGFSECGGLRAKLILLHMHERVAFLLCKGEAWSFAESC</sequence>
<comment type="caution">
    <text evidence="2">The sequence shown here is derived from an EMBL/GenBank/DDBJ whole genome shotgun (WGS) entry which is preliminary data.</text>
</comment>
<dbReference type="EMBL" id="JACAGC010000012">
    <property type="protein sequence ID" value="KAF6327557.1"/>
    <property type="molecule type" value="Genomic_DNA"/>
</dbReference>
<evidence type="ECO:0000313" key="3">
    <source>
        <dbReference type="Proteomes" id="UP000585614"/>
    </source>
</evidence>